<dbReference type="Gene3D" id="3.30.420.40">
    <property type="match status" value="2"/>
</dbReference>
<accession>A0A8E0VL08</accession>
<evidence type="ECO:0000256" key="5">
    <source>
        <dbReference type="ARBA" id="ARBA00022840"/>
    </source>
</evidence>
<dbReference type="PANTHER" id="PTHR11937">
    <property type="entry name" value="ACTIN"/>
    <property type="match status" value="1"/>
</dbReference>
<dbReference type="FunFam" id="3.30.420.40:FF:000148">
    <property type="entry name" value="Actin, alpha skeletal muscle"/>
    <property type="match status" value="1"/>
</dbReference>
<evidence type="ECO:0000256" key="3">
    <source>
        <dbReference type="ARBA" id="ARBA00022490"/>
    </source>
</evidence>
<dbReference type="Gene3D" id="3.90.640.10">
    <property type="entry name" value="Actin, Chain A, domain 4"/>
    <property type="match status" value="1"/>
</dbReference>
<reference evidence="8" key="1">
    <citation type="submission" date="2019-05" db="EMBL/GenBank/DDBJ databases">
        <title>Annotation for the trematode Fasciolopsis buski.</title>
        <authorList>
            <person name="Choi Y.-J."/>
        </authorList>
    </citation>
    <scope>NUCLEOTIDE SEQUENCE</scope>
    <source>
        <strain evidence="8">HT</strain>
        <tissue evidence="8">Whole worm</tissue>
    </source>
</reference>
<gene>
    <name evidence="8" type="ORF">FBUS_06831</name>
</gene>
<comment type="similarity">
    <text evidence="7">Belongs to the actin family.</text>
</comment>
<dbReference type="SUPFAM" id="SSF53067">
    <property type="entry name" value="Actin-like ATPase domain"/>
    <property type="match status" value="2"/>
</dbReference>
<evidence type="ECO:0000256" key="2">
    <source>
        <dbReference type="ARBA" id="ARBA00004245"/>
    </source>
</evidence>
<evidence type="ECO:0000256" key="6">
    <source>
        <dbReference type="ARBA" id="ARBA00023212"/>
    </source>
</evidence>
<evidence type="ECO:0000313" key="9">
    <source>
        <dbReference type="Proteomes" id="UP000728185"/>
    </source>
</evidence>
<keyword evidence="9" id="KW-1185">Reference proteome</keyword>
<evidence type="ECO:0000256" key="7">
    <source>
        <dbReference type="RuleBase" id="RU000487"/>
    </source>
</evidence>
<dbReference type="EMBL" id="LUCM01001119">
    <property type="protein sequence ID" value="KAA0199474.1"/>
    <property type="molecule type" value="Genomic_DNA"/>
</dbReference>
<keyword evidence="6" id="KW-0206">Cytoskeleton</keyword>
<keyword evidence="4" id="KW-0547">Nucleotide-binding</keyword>
<sequence length="377" mass="42078">MVMSSDTAIVLDNGTGTIKAGFASECAPRVCVPNLIGRPRYFNLFASDPCIDSILFGSEALQKRGGMTLSSPMFNGLVFDWDGLTRLWEYIFKQELSIEIESRPVLVTETMFNPVQHKETIASIMFEHFNVPSLYVAYQPILALYASARTSGIVVDCGEGSTCITPVYDTYYVRSAACRHNVAGNAVTEYLKRLLPDVGCRLFTSAEHQIVRDMKEKLCYVATNYQEESLNAANNYHLPVAYELPDGQNVVLTTERFRAPELLFSGSLNGYEYFGIHKAIWQCIQDCEPSLRKDMLGNILLTGGSTMFRGFMERLRIEMTNLAPSGTPVNVSAPSNRKHTVWLGGSILASLEAFQTLWVTRGQYQEYGPDIVNTRCV</sequence>
<dbReference type="AlphaFoldDB" id="A0A8E0VL08"/>
<dbReference type="InterPro" id="IPR004000">
    <property type="entry name" value="Actin"/>
</dbReference>
<comment type="caution">
    <text evidence="8">The sequence shown here is derived from an EMBL/GenBank/DDBJ whole genome shotgun (WGS) entry which is preliminary data.</text>
</comment>
<dbReference type="GO" id="GO:0005524">
    <property type="term" value="F:ATP binding"/>
    <property type="evidence" value="ECO:0007669"/>
    <property type="project" value="UniProtKB-KW"/>
</dbReference>
<proteinExistence type="inferred from homology"/>
<dbReference type="Proteomes" id="UP000728185">
    <property type="component" value="Unassembled WGS sequence"/>
</dbReference>
<dbReference type="GO" id="GO:0005856">
    <property type="term" value="C:cytoskeleton"/>
    <property type="evidence" value="ECO:0007669"/>
    <property type="project" value="UniProtKB-SubCell"/>
</dbReference>
<evidence type="ECO:0000256" key="1">
    <source>
        <dbReference type="ARBA" id="ARBA00003520"/>
    </source>
</evidence>
<comment type="subcellular location">
    <subcellularLocation>
        <location evidence="2">Cytoplasm</location>
        <location evidence="2">Cytoskeleton</location>
    </subcellularLocation>
</comment>
<dbReference type="PRINTS" id="PR00190">
    <property type="entry name" value="ACTIN"/>
</dbReference>
<dbReference type="FunFam" id="3.90.640.10:FF:000007">
    <property type="entry name" value="Actin like 7B"/>
    <property type="match status" value="1"/>
</dbReference>
<keyword evidence="5" id="KW-0067">ATP-binding</keyword>
<protein>
    <submittedName>
        <fullName evidence="8">Alpha-centractin</fullName>
    </submittedName>
</protein>
<comment type="function">
    <text evidence="1">Actins are highly conserved proteins that are involved in various types of cell motility and are ubiquitously expressed in all eukaryotic cells.</text>
</comment>
<name>A0A8E0VL08_9TREM</name>
<dbReference type="SMART" id="SM00268">
    <property type="entry name" value="ACTIN"/>
    <property type="match status" value="1"/>
</dbReference>
<dbReference type="InterPro" id="IPR043129">
    <property type="entry name" value="ATPase_NBD"/>
</dbReference>
<dbReference type="OrthoDB" id="6232158at2759"/>
<organism evidence="8 9">
    <name type="scientific">Fasciolopsis buskii</name>
    <dbReference type="NCBI Taxonomy" id="27845"/>
    <lineage>
        <taxon>Eukaryota</taxon>
        <taxon>Metazoa</taxon>
        <taxon>Spiralia</taxon>
        <taxon>Lophotrochozoa</taxon>
        <taxon>Platyhelminthes</taxon>
        <taxon>Trematoda</taxon>
        <taxon>Digenea</taxon>
        <taxon>Plagiorchiida</taxon>
        <taxon>Echinostomata</taxon>
        <taxon>Echinostomatoidea</taxon>
        <taxon>Fasciolidae</taxon>
        <taxon>Fasciolopsis</taxon>
    </lineage>
</organism>
<dbReference type="Pfam" id="PF00022">
    <property type="entry name" value="Actin"/>
    <property type="match status" value="1"/>
</dbReference>
<evidence type="ECO:0000313" key="8">
    <source>
        <dbReference type="EMBL" id="KAA0199474.1"/>
    </source>
</evidence>
<keyword evidence="3" id="KW-0963">Cytoplasm</keyword>
<evidence type="ECO:0000256" key="4">
    <source>
        <dbReference type="ARBA" id="ARBA00022741"/>
    </source>
</evidence>